<comment type="caution">
    <text evidence="2">The sequence shown here is derived from an EMBL/GenBank/DDBJ whole genome shotgun (WGS) entry which is preliminary data.</text>
</comment>
<dbReference type="RefSeq" id="WP_230068800.1">
    <property type="nucleotide sequence ID" value="NZ_BAABLL010000016.1"/>
</dbReference>
<keyword evidence="3" id="KW-1185">Reference proteome</keyword>
<name>A0ABV8R1I2_9MICC</name>
<dbReference type="EMBL" id="JBHSCQ010000013">
    <property type="protein sequence ID" value="MFC4265892.1"/>
    <property type="molecule type" value="Genomic_DNA"/>
</dbReference>
<feature type="region of interest" description="Disordered" evidence="1">
    <location>
        <begin position="40"/>
        <end position="91"/>
    </location>
</feature>
<evidence type="ECO:0000256" key="1">
    <source>
        <dbReference type="SAM" id="MobiDB-lite"/>
    </source>
</evidence>
<gene>
    <name evidence="2" type="ORF">ACFOW9_09805</name>
</gene>
<organism evidence="2 3">
    <name type="scientific">Arthrobacter cryoconiti</name>
    <dbReference type="NCBI Taxonomy" id="748907"/>
    <lineage>
        <taxon>Bacteria</taxon>
        <taxon>Bacillati</taxon>
        <taxon>Actinomycetota</taxon>
        <taxon>Actinomycetes</taxon>
        <taxon>Micrococcales</taxon>
        <taxon>Micrococcaceae</taxon>
        <taxon>Arthrobacter</taxon>
    </lineage>
</organism>
<evidence type="ECO:0000313" key="3">
    <source>
        <dbReference type="Proteomes" id="UP001595773"/>
    </source>
</evidence>
<feature type="compositionally biased region" description="Polar residues" evidence="1">
    <location>
        <begin position="41"/>
        <end position="68"/>
    </location>
</feature>
<sequence>MGAQISGKQWATRITTVVAASSMTAAGVAVLAVQPTIPVHATTTSNTSPDPGTSPSQASVPTQPQDNGYSPDGSAVQPGNGGAINAHSSGS</sequence>
<accession>A0ABV8R1I2</accession>
<proteinExistence type="predicted"/>
<dbReference type="Proteomes" id="UP001595773">
    <property type="component" value="Unassembled WGS sequence"/>
</dbReference>
<evidence type="ECO:0000313" key="2">
    <source>
        <dbReference type="EMBL" id="MFC4265892.1"/>
    </source>
</evidence>
<reference evidence="3" key="1">
    <citation type="journal article" date="2019" name="Int. J. Syst. Evol. Microbiol.">
        <title>The Global Catalogue of Microorganisms (GCM) 10K type strain sequencing project: providing services to taxonomists for standard genome sequencing and annotation.</title>
        <authorList>
            <consortium name="The Broad Institute Genomics Platform"/>
            <consortium name="The Broad Institute Genome Sequencing Center for Infectious Disease"/>
            <person name="Wu L."/>
            <person name="Ma J."/>
        </authorList>
    </citation>
    <scope>NUCLEOTIDE SEQUENCE [LARGE SCALE GENOMIC DNA]</scope>
    <source>
        <strain evidence="3">CGMCC 1.10698</strain>
    </source>
</reference>
<protein>
    <submittedName>
        <fullName evidence="2">Uncharacterized protein</fullName>
    </submittedName>
</protein>